<dbReference type="InterPro" id="IPR016136">
    <property type="entry name" value="DNA_helicase_N/primase_C"/>
</dbReference>
<evidence type="ECO:0000256" key="9">
    <source>
        <dbReference type="ARBA" id="ARBA00023235"/>
    </source>
</evidence>
<evidence type="ECO:0000313" key="15">
    <source>
        <dbReference type="Proteomes" id="UP000176349"/>
    </source>
</evidence>
<evidence type="ECO:0000256" key="2">
    <source>
        <dbReference type="ARBA" id="ARBA00022515"/>
    </source>
</evidence>
<keyword evidence="7 12" id="KW-0067">ATP-binding</keyword>
<reference evidence="14 15" key="1">
    <citation type="journal article" date="2016" name="Nat. Commun.">
        <title>Thousands of microbial genomes shed light on interconnected biogeochemical processes in an aquifer system.</title>
        <authorList>
            <person name="Anantharaman K."/>
            <person name="Brown C.T."/>
            <person name="Hug L.A."/>
            <person name="Sharon I."/>
            <person name="Castelle C.J."/>
            <person name="Probst A.J."/>
            <person name="Thomas B.C."/>
            <person name="Singh A."/>
            <person name="Wilkins M.J."/>
            <person name="Karaoz U."/>
            <person name="Brodie E.L."/>
            <person name="Williams K.H."/>
            <person name="Hubbard S.S."/>
            <person name="Banfield J.F."/>
        </authorList>
    </citation>
    <scope>NUCLEOTIDE SEQUENCE [LARGE SCALE GENOMIC DNA]</scope>
</reference>
<keyword evidence="2 12" id="KW-0639">Primosome</keyword>
<sequence>MAVKRNTIKLPPQNIEAEQSVLGALVIDANALLKVVDVLKAEDFYKPEHQKIYAAIVDLFEAHNPIDILSVTNRLKEKDTYGAAGGSSYLAQLVESVPTAAHVAHYAQIVREKRVLRDLITASSEIADSAFSPTEDMEQMLDTVEQRIFSISQRSSQKKLGYLPDRLPEYIEEFEKRQSPDAALRGIQTGFGKLDNLLLGMQPSDFIVLGARPSVGKTSFALDVARHAAIKSGKTVGVFSLEMSEGQIFDRLVAAESHVPLWRIRAGRVKEDAHFRFLQETFDRLSRAKIYIDDTAAPNVMQIRSMARRLQIEQGLDFLIIDYLQLITPREGREMNMVQQVTEISRNLKSLARELNVPVLALSQLSRGIEQRGGSPKLSDLRESGSIEQDADVVLFLHKEADPTKQENIVQIIVAKHRNGATGVAELVFEQDYATFLNPSGPGYASDSVSASPASPFA</sequence>
<comment type="caution">
    <text evidence="14">The sequence shown here is derived from an EMBL/GenBank/DDBJ whole genome shotgun (WGS) entry which is preliminary data.</text>
</comment>
<keyword evidence="3 12" id="KW-0235">DNA replication</keyword>
<dbReference type="CDD" id="cd00984">
    <property type="entry name" value="DnaB_C"/>
    <property type="match status" value="1"/>
</dbReference>
<dbReference type="InterPro" id="IPR027417">
    <property type="entry name" value="P-loop_NTPase"/>
</dbReference>
<keyword evidence="8 12" id="KW-0238">DNA-binding</keyword>
<dbReference type="GO" id="GO:0043139">
    <property type="term" value="F:5'-3' DNA helicase activity"/>
    <property type="evidence" value="ECO:0007669"/>
    <property type="project" value="UniProtKB-EC"/>
</dbReference>
<evidence type="ECO:0000256" key="12">
    <source>
        <dbReference type="RuleBase" id="RU362085"/>
    </source>
</evidence>
<dbReference type="GO" id="GO:0003677">
    <property type="term" value="F:DNA binding"/>
    <property type="evidence" value="ECO:0007669"/>
    <property type="project" value="UniProtKB-UniRule"/>
</dbReference>
<evidence type="ECO:0000256" key="5">
    <source>
        <dbReference type="ARBA" id="ARBA00022801"/>
    </source>
</evidence>
<name>A0A1G2CA11_9BACT</name>
<dbReference type="GO" id="GO:0005524">
    <property type="term" value="F:ATP binding"/>
    <property type="evidence" value="ECO:0007669"/>
    <property type="project" value="UniProtKB-UniRule"/>
</dbReference>
<dbReference type="SUPFAM" id="SSF52540">
    <property type="entry name" value="P-loop containing nucleoside triphosphate hydrolases"/>
    <property type="match status" value="1"/>
</dbReference>
<organism evidence="14 15">
    <name type="scientific">Candidatus Liptonbacteria bacterium GWC1_60_9</name>
    <dbReference type="NCBI Taxonomy" id="1798645"/>
    <lineage>
        <taxon>Bacteria</taxon>
        <taxon>Candidatus Liptoniibacteriota</taxon>
    </lineage>
</organism>
<accession>A0A1G2CA11</accession>
<dbReference type="InterPro" id="IPR007693">
    <property type="entry name" value="DNA_helicase_DnaB-like_N"/>
</dbReference>
<dbReference type="Proteomes" id="UP000176349">
    <property type="component" value="Unassembled WGS sequence"/>
</dbReference>
<dbReference type="GO" id="GO:0006269">
    <property type="term" value="P:DNA replication, synthesis of primer"/>
    <property type="evidence" value="ECO:0007669"/>
    <property type="project" value="UniProtKB-UniRule"/>
</dbReference>
<evidence type="ECO:0000256" key="8">
    <source>
        <dbReference type="ARBA" id="ARBA00023125"/>
    </source>
</evidence>
<keyword evidence="6 12" id="KW-0347">Helicase</keyword>
<keyword evidence="9" id="KW-0413">Isomerase</keyword>
<keyword evidence="4 12" id="KW-0547">Nucleotide-binding</keyword>
<dbReference type="EC" id="5.6.2.3" evidence="11 12"/>
<dbReference type="Pfam" id="PF03796">
    <property type="entry name" value="DnaB_C"/>
    <property type="match status" value="1"/>
</dbReference>
<proteinExistence type="inferred from homology"/>
<dbReference type="GO" id="GO:1990077">
    <property type="term" value="C:primosome complex"/>
    <property type="evidence" value="ECO:0007669"/>
    <property type="project" value="UniProtKB-UniRule"/>
</dbReference>
<evidence type="ECO:0000259" key="13">
    <source>
        <dbReference type="PROSITE" id="PS51199"/>
    </source>
</evidence>
<keyword evidence="5 12" id="KW-0378">Hydrolase</keyword>
<evidence type="ECO:0000256" key="11">
    <source>
        <dbReference type="NCBIfam" id="TIGR00665"/>
    </source>
</evidence>
<dbReference type="GO" id="GO:0016887">
    <property type="term" value="F:ATP hydrolysis activity"/>
    <property type="evidence" value="ECO:0007669"/>
    <property type="project" value="RHEA"/>
</dbReference>
<dbReference type="FunFam" id="1.10.860.10:FF:000001">
    <property type="entry name" value="Replicative DNA helicase"/>
    <property type="match status" value="1"/>
</dbReference>
<comment type="similarity">
    <text evidence="1 12">Belongs to the helicase family. DnaB subfamily.</text>
</comment>
<dbReference type="SUPFAM" id="SSF48024">
    <property type="entry name" value="N-terminal domain of DnaB helicase"/>
    <property type="match status" value="1"/>
</dbReference>
<dbReference type="PANTHER" id="PTHR30153">
    <property type="entry name" value="REPLICATIVE DNA HELICASE DNAB"/>
    <property type="match status" value="1"/>
</dbReference>
<protein>
    <recommendedName>
        <fullName evidence="11 12">Replicative DNA helicase</fullName>
        <ecNumber evidence="11 12">5.6.2.3</ecNumber>
    </recommendedName>
</protein>
<dbReference type="InterPro" id="IPR036185">
    <property type="entry name" value="DNA_heli_DnaB-like_N_sf"/>
</dbReference>
<dbReference type="InterPro" id="IPR007694">
    <property type="entry name" value="DNA_helicase_DnaB-like_C"/>
</dbReference>
<gene>
    <name evidence="14" type="ORF">A2128_00505</name>
</gene>
<comment type="catalytic activity">
    <reaction evidence="10 12">
        <text>ATP + H2O = ADP + phosphate + H(+)</text>
        <dbReference type="Rhea" id="RHEA:13065"/>
        <dbReference type="ChEBI" id="CHEBI:15377"/>
        <dbReference type="ChEBI" id="CHEBI:15378"/>
        <dbReference type="ChEBI" id="CHEBI:30616"/>
        <dbReference type="ChEBI" id="CHEBI:43474"/>
        <dbReference type="ChEBI" id="CHEBI:456216"/>
        <dbReference type="EC" id="5.6.2.3"/>
    </reaction>
</comment>
<evidence type="ECO:0000313" key="14">
    <source>
        <dbReference type="EMBL" id="OGY97327.1"/>
    </source>
</evidence>
<dbReference type="NCBIfam" id="TIGR00665">
    <property type="entry name" value="DnaB"/>
    <property type="match status" value="1"/>
</dbReference>
<dbReference type="InterPro" id="IPR007692">
    <property type="entry name" value="DNA_helicase_DnaB"/>
</dbReference>
<evidence type="ECO:0000256" key="1">
    <source>
        <dbReference type="ARBA" id="ARBA00008428"/>
    </source>
</evidence>
<dbReference type="GO" id="GO:0005829">
    <property type="term" value="C:cytosol"/>
    <property type="evidence" value="ECO:0007669"/>
    <property type="project" value="TreeGrafter"/>
</dbReference>
<dbReference type="PROSITE" id="PS51199">
    <property type="entry name" value="SF4_HELICASE"/>
    <property type="match status" value="1"/>
</dbReference>
<dbReference type="AlphaFoldDB" id="A0A1G2CA11"/>
<dbReference type="Gene3D" id="1.10.860.10">
    <property type="entry name" value="DNAb Helicase, Chain A"/>
    <property type="match status" value="1"/>
</dbReference>
<evidence type="ECO:0000256" key="3">
    <source>
        <dbReference type="ARBA" id="ARBA00022705"/>
    </source>
</evidence>
<feature type="domain" description="SF4 helicase" evidence="13">
    <location>
        <begin position="180"/>
        <end position="443"/>
    </location>
</feature>
<dbReference type="EMBL" id="MHKV01000015">
    <property type="protein sequence ID" value="OGY97327.1"/>
    <property type="molecule type" value="Genomic_DNA"/>
</dbReference>
<dbReference type="Pfam" id="PF00772">
    <property type="entry name" value="DnaB"/>
    <property type="match status" value="1"/>
</dbReference>
<evidence type="ECO:0000256" key="4">
    <source>
        <dbReference type="ARBA" id="ARBA00022741"/>
    </source>
</evidence>
<dbReference type="Gene3D" id="3.40.50.300">
    <property type="entry name" value="P-loop containing nucleotide triphosphate hydrolases"/>
    <property type="match status" value="1"/>
</dbReference>
<evidence type="ECO:0000256" key="6">
    <source>
        <dbReference type="ARBA" id="ARBA00022806"/>
    </source>
</evidence>
<evidence type="ECO:0000256" key="10">
    <source>
        <dbReference type="ARBA" id="ARBA00048954"/>
    </source>
</evidence>
<comment type="function">
    <text evidence="12">The main replicative DNA helicase, it participates in initiation and elongation during chromosome replication. Travels ahead of the DNA replisome, separating dsDNA into templates for DNA synthesis. A processive ATP-dependent 5'-3' DNA helicase it has DNA-dependent ATPase activity.</text>
</comment>
<evidence type="ECO:0000256" key="7">
    <source>
        <dbReference type="ARBA" id="ARBA00022840"/>
    </source>
</evidence>
<dbReference type="PANTHER" id="PTHR30153:SF2">
    <property type="entry name" value="REPLICATIVE DNA HELICASE"/>
    <property type="match status" value="1"/>
</dbReference>